<accession>A0A5J5GDN5</accession>
<dbReference type="AlphaFoldDB" id="A0A5J5GDN5"/>
<dbReference type="RefSeq" id="WP_150446186.1">
    <property type="nucleotide sequence ID" value="NZ_VYQE01000005.1"/>
</dbReference>
<evidence type="ECO:0000256" key="1">
    <source>
        <dbReference type="SAM" id="MobiDB-lite"/>
    </source>
</evidence>
<reference evidence="3 4" key="1">
    <citation type="submission" date="2019-09" db="EMBL/GenBank/DDBJ databases">
        <authorList>
            <person name="Park J.-S."/>
            <person name="Choi H.-J."/>
        </authorList>
    </citation>
    <scope>NUCLEOTIDE SEQUENCE [LARGE SCALE GENOMIC DNA]</scope>
    <source>
        <strain evidence="3 4">176SS1-4</strain>
    </source>
</reference>
<proteinExistence type="predicted"/>
<keyword evidence="4" id="KW-1185">Reference proteome</keyword>
<organism evidence="3 4">
    <name type="scientific">Histidinibacterium aquaticum</name>
    <dbReference type="NCBI Taxonomy" id="2613962"/>
    <lineage>
        <taxon>Bacteria</taxon>
        <taxon>Pseudomonadati</taxon>
        <taxon>Pseudomonadota</taxon>
        <taxon>Alphaproteobacteria</taxon>
        <taxon>Rhodobacterales</taxon>
        <taxon>Paracoccaceae</taxon>
        <taxon>Histidinibacterium</taxon>
    </lineage>
</organism>
<comment type="caution">
    <text evidence="3">The sequence shown here is derived from an EMBL/GenBank/DDBJ whole genome shotgun (WGS) entry which is preliminary data.</text>
</comment>
<dbReference type="Proteomes" id="UP000326554">
    <property type="component" value="Unassembled WGS sequence"/>
</dbReference>
<evidence type="ECO:0000313" key="3">
    <source>
        <dbReference type="EMBL" id="KAA9005933.1"/>
    </source>
</evidence>
<evidence type="ECO:0000313" key="4">
    <source>
        <dbReference type="Proteomes" id="UP000326554"/>
    </source>
</evidence>
<name>A0A5J5GDN5_9RHOB</name>
<feature type="region of interest" description="Disordered" evidence="1">
    <location>
        <begin position="56"/>
        <end position="76"/>
    </location>
</feature>
<dbReference type="EMBL" id="VYQE01000005">
    <property type="protein sequence ID" value="KAA9005933.1"/>
    <property type="molecule type" value="Genomic_DNA"/>
</dbReference>
<keyword evidence="2" id="KW-1133">Transmembrane helix</keyword>
<evidence type="ECO:0000256" key="2">
    <source>
        <dbReference type="SAM" id="Phobius"/>
    </source>
</evidence>
<keyword evidence="2" id="KW-0812">Transmembrane</keyword>
<feature type="compositionally biased region" description="Basic and acidic residues" evidence="1">
    <location>
        <begin position="56"/>
        <end position="66"/>
    </location>
</feature>
<keyword evidence="2" id="KW-0472">Membrane</keyword>
<protein>
    <submittedName>
        <fullName evidence="3">DUF1328 domain-containing protein</fullName>
    </submittedName>
</protein>
<feature type="transmembrane region" description="Helical" evidence="2">
    <location>
        <begin position="35"/>
        <end position="52"/>
    </location>
</feature>
<gene>
    <name evidence="3" type="ORF">F3S47_15350</name>
</gene>
<sequence>MGLKVTFLLTAAIASVFGFSGIVGGATETAGRLIAAVYAGLFIFVFLAQRIASLRQRKDMRSHTDDESAPLESETG</sequence>